<evidence type="ECO:0000256" key="4">
    <source>
        <dbReference type="ARBA" id="ARBA00022692"/>
    </source>
</evidence>
<feature type="transmembrane region" description="Helical" evidence="7">
    <location>
        <begin position="276"/>
        <end position="299"/>
    </location>
</feature>
<feature type="domain" description="Citrate transporter-like" evidence="8">
    <location>
        <begin position="15"/>
        <end position="298"/>
    </location>
</feature>
<evidence type="ECO:0000256" key="1">
    <source>
        <dbReference type="ARBA" id="ARBA00004651"/>
    </source>
</evidence>
<feature type="transmembrane region" description="Helical" evidence="7">
    <location>
        <begin position="340"/>
        <end position="366"/>
    </location>
</feature>
<feature type="transmembrane region" description="Helical" evidence="7">
    <location>
        <begin position="34"/>
        <end position="53"/>
    </location>
</feature>
<comment type="subcellular location">
    <subcellularLocation>
        <location evidence="1">Cell membrane</location>
        <topology evidence="1">Multi-pass membrane protein</topology>
    </subcellularLocation>
</comment>
<dbReference type="AlphaFoldDB" id="A0A151G8R9"/>
<dbReference type="Proteomes" id="UP000595466">
    <property type="component" value="Chromosome"/>
</dbReference>
<evidence type="ECO:0000256" key="3">
    <source>
        <dbReference type="ARBA" id="ARBA00022475"/>
    </source>
</evidence>
<accession>A0A151G8R9</accession>
<evidence type="ECO:0000313" key="9">
    <source>
        <dbReference type="EMBL" id="KZU94060.1"/>
    </source>
</evidence>
<feature type="transmembrane region" description="Helical" evidence="7">
    <location>
        <begin position="12"/>
        <end position="28"/>
    </location>
</feature>
<proteinExistence type="predicted"/>
<dbReference type="Proteomes" id="UP000094892">
    <property type="component" value="Unassembled WGS sequence"/>
</dbReference>
<sequence>MVTVVRRTLHDKIFIIALICAGLSLFIGTPQLTAINWATIGTLFALMISVQLLRAMHLLDTLRDWLLVKSHDTRQMCQLFILLAFGGSMILTNDVAILTLIPIFLTLARRQHLAIAYPTTLIIMAANLGSAFTPIGNPQNLFLVTFYHVNLFTFFKLSTPLMLASLALLVALSRRLPRLPLTVTPTKSTPISRSQIGLAGGLLSFIMLGIFNLVPISLVIIGTIVVGLMINRRVFQYVDYALLLTFICFFIFVSAISHNPAITHWLNQLTQTAPSVYITGLITSQVISNVPAAILLANFTPHLSALFLGVNIGGLGSLVASLANLLALKQLLPFNDEQPLHHFLIVFTALNGLGLFILGLGGWFYLHL</sequence>
<dbReference type="EMBL" id="CP066817">
    <property type="protein sequence ID" value="QQM60624.1"/>
    <property type="molecule type" value="Genomic_DNA"/>
</dbReference>
<dbReference type="PANTHER" id="PTHR43302:SF5">
    <property type="entry name" value="TRANSPORTER ARSB-RELATED"/>
    <property type="match status" value="1"/>
</dbReference>
<dbReference type="RefSeq" id="WP_003640893.1">
    <property type="nucleotide sequence ID" value="NZ_AP018405.1"/>
</dbReference>
<evidence type="ECO:0000256" key="6">
    <source>
        <dbReference type="ARBA" id="ARBA00023136"/>
    </source>
</evidence>
<dbReference type="KEGG" id="lpb:SH83_02390"/>
<keyword evidence="4 7" id="KW-0812">Transmembrane</keyword>
<keyword evidence="5 7" id="KW-1133">Transmembrane helix</keyword>
<evidence type="ECO:0000313" key="10">
    <source>
        <dbReference type="EMBL" id="ODO60573.1"/>
    </source>
</evidence>
<evidence type="ECO:0000259" key="8">
    <source>
        <dbReference type="Pfam" id="PF03600"/>
    </source>
</evidence>
<evidence type="ECO:0000256" key="2">
    <source>
        <dbReference type="ARBA" id="ARBA00022448"/>
    </source>
</evidence>
<feature type="transmembrane region" description="Helical" evidence="7">
    <location>
        <begin position="79"/>
        <end position="108"/>
    </location>
</feature>
<feature type="transmembrane region" description="Helical" evidence="7">
    <location>
        <begin position="237"/>
        <end position="256"/>
    </location>
</feature>
<keyword evidence="6 7" id="KW-0472">Membrane</keyword>
<dbReference type="GO" id="GO:0005886">
    <property type="term" value="C:plasma membrane"/>
    <property type="evidence" value="ECO:0007669"/>
    <property type="project" value="UniProtKB-SubCell"/>
</dbReference>
<dbReference type="PANTHER" id="PTHR43302">
    <property type="entry name" value="TRANSPORTER ARSB-RELATED"/>
    <property type="match status" value="1"/>
</dbReference>
<gene>
    <name evidence="11" type="ORF">JH395_12980</name>
    <name evidence="9" type="ORF">Lp19_2034</name>
    <name evidence="10" type="ORF">LPJSA22_00515</name>
</gene>
<name>A0A151G8R9_LACPN</name>
<evidence type="ECO:0000313" key="14">
    <source>
        <dbReference type="Proteomes" id="UP000595466"/>
    </source>
</evidence>
<dbReference type="GO" id="GO:0055085">
    <property type="term" value="P:transmembrane transport"/>
    <property type="evidence" value="ECO:0007669"/>
    <property type="project" value="InterPro"/>
</dbReference>
<evidence type="ECO:0000313" key="12">
    <source>
        <dbReference type="Proteomes" id="UP000076882"/>
    </source>
</evidence>
<keyword evidence="3" id="KW-1003">Cell membrane</keyword>
<feature type="transmembrane region" description="Helical" evidence="7">
    <location>
        <begin position="114"/>
        <end position="135"/>
    </location>
</feature>
<protein>
    <submittedName>
        <fullName evidence="11">Anion permease</fullName>
    </submittedName>
    <submittedName>
        <fullName evidence="9">Di-and tricarboxylate transporter</fullName>
    </submittedName>
    <submittedName>
        <fullName evidence="10">Putative transporter arsB</fullName>
    </submittedName>
</protein>
<dbReference type="PATRIC" id="fig|1590.143.peg.953"/>
<keyword evidence="2" id="KW-0813">Transport</keyword>
<feature type="transmembrane region" description="Helical" evidence="7">
    <location>
        <begin position="202"/>
        <end position="230"/>
    </location>
</feature>
<dbReference type="EMBL" id="MCOL01000001">
    <property type="protein sequence ID" value="ODO60573.1"/>
    <property type="molecule type" value="Genomic_DNA"/>
</dbReference>
<evidence type="ECO:0000313" key="13">
    <source>
        <dbReference type="Proteomes" id="UP000094892"/>
    </source>
</evidence>
<dbReference type="Proteomes" id="UP000076882">
    <property type="component" value="Unassembled WGS sequence"/>
</dbReference>
<organism evidence="10 13">
    <name type="scientific">Lactiplantibacillus plantarum</name>
    <name type="common">Lactobacillus plantarum</name>
    <dbReference type="NCBI Taxonomy" id="1590"/>
    <lineage>
        <taxon>Bacteria</taxon>
        <taxon>Bacillati</taxon>
        <taxon>Bacillota</taxon>
        <taxon>Bacilli</taxon>
        <taxon>Lactobacillales</taxon>
        <taxon>Lactobacillaceae</taxon>
        <taxon>Lactiplantibacillus</taxon>
    </lineage>
</organism>
<dbReference type="Pfam" id="PF03600">
    <property type="entry name" value="CitMHS"/>
    <property type="match status" value="1"/>
</dbReference>
<reference evidence="10 13" key="2">
    <citation type="submission" date="2016-08" db="EMBL/GenBank/DDBJ databases">
        <title>Genome sequencing of Lactobacillus plantarum JSA22, isolated from fermented soybean paste.</title>
        <authorList>
            <person name="Choi H.S."/>
        </authorList>
    </citation>
    <scope>NUCLEOTIDE SEQUENCE [LARGE SCALE GENOMIC DNA]</scope>
    <source>
        <strain evidence="10 13">JSA22</strain>
    </source>
</reference>
<reference evidence="11 14" key="3">
    <citation type="submission" date="2020-12" db="EMBL/GenBank/DDBJ databases">
        <title>Whole genome sequencing of Lactobacillus plantarum PC518.</title>
        <authorList>
            <person name="Guo Q."/>
        </authorList>
    </citation>
    <scope>NUCLEOTIDE SEQUENCE [LARGE SCALE GENOMIC DNA]</scope>
    <source>
        <strain evidence="11 14">PC518</strain>
    </source>
</reference>
<feature type="transmembrane region" description="Helical" evidence="7">
    <location>
        <begin position="147"/>
        <end position="172"/>
    </location>
</feature>
<feature type="transmembrane region" description="Helical" evidence="7">
    <location>
        <begin position="306"/>
        <end position="328"/>
    </location>
</feature>
<evidence type="ECO:0000313" key="11">
    <source>
        <dbReference type="EMBL" id="QQM60624.1"/>
    </source>
</evidence>
<reference evidence="9 12" key="1">
    <citation type="submission" date="2016-03" db="EMBL/GenBank/DDBJ databases">
        <title>Comparative genomics of 54 Lactobacillus plantarum strains reveals genomic uncoupling from niche constraints.</title>
        <authorList>
            <person name="Martino M.E."/>
        </authorList>
    </citation>
    <scope>NUCLEOTIDE SEQUENCE [LARGE SCALE GENOMIC DNA]</scope>
    <source>
        <strain evidence="9 12">19.1</strain>
    </source>
</reference>
<dbReference type="EMBL" id="LUXM01000033">
    <property type="protein sequence ID" value="KZU94060.1"/>
    <property type="molecule type" value="Genomic_DNA"/>
</dbReference>
<evidence type="ECO:0000256" key="7">
    <source>
        <dbReference type="SAM" id="Phobius"/>
    </source>
</evidence>
<dbReference type="InterPro" id="IPR004680">
    <property type="entry name" value="Cit_transptr-like_dom"/>
</dbReference>
<evidence type="ECO:0000256" key="5">
    <source>
        <dbReference type="ARBA" id="ARBA00022989"/>
    </source>
</evidence>